<dbReference type="Gene3D" id="1.20.1280.50">
    <property type="match status" value="1"/>
</dbReference>
<dbReference type="InterPro" id="IPR001810">
    <property type="entry name" value="F-box_dom"/>
</dbReference>
<dbReference type="PANTHER" id="PTHR31672">
    <property type="entry name" value="BNACNNG10540D PROTEIN"/>
    <property type="match status" value="1"/>
</dbReference>
<name>A0A6V7QVT3_ANACO</name>
<protein>
    <recommendedName>
        <fullName evidence="2">F-box domain-containing protein</fullName>
    </recommendedName>
</protein>
<feature type="region of interest" description="Disordered" evidence="1">
    <location>
        <begin position="78"/>
        <end position="118"/>
    </location>
</feature>
<feature type="domain" description="F-box" evidence="2">
    <location>
        <begin position="10"/>
        <end position="48"/>
    </location>
</feature>
<gene>
    <name evidence="3" type="ORF">CB5_LOCUS30077</name>
</gene>
<reference evidence="3" key="1">
    <citation type="submission" date="2020-07" db="EMBL/GenBank/DDBJ databases">
        <authorList>
            <person name="Lin J."/>
        </authorList>
    </citation>
    <scope>NUCLEOTIDE SEQUENCE</scope>
</reference>
<dbReference type="SUPFAM" id="SSF81383">
    <property type="entry name" value="F-box domain"/>
    <property type="match status" value="1"/>
</dbReference>
<evidence type="ECO:0000313" key="3">
    <source>
        <dbReference type="EMBL" id="CAD1846866.1"/>
    </source>
</evidence>
<accession>A0A6V7QVT3</accession>
<dbReference type="InterPro" id="IPR036047">
    <property type="entry name" value="F-box-like_dom_sf"/>
</dbReference>
<dbReference type="InterPro" id="IPR050796">
    <property type="entry name" value="SCF_F-box_component"/>
</dbReference>
<dbReference type="EMBL" id="CAJEUB010000025">
    <property type="protein sequence ID" value="CAD1846866.1"/>
    <property type="molecule type" value="Genomic_DNA"/>
</dbReference>
<organism evidence="3">
    <name type="scientific">Ananas comosus var. bracteatus</name>
    <name type="common">red pineapple</name>
    <dbReference type="NCBI Taxonomy" id="296719"/>
    <lineage>
        <taxon>Eukaryota</taxon>
        <taxon>Viridiplantae</taxon>
        <taxon>Streptophyta</taxon>
        <taxon>Embryophyta</taxon>
        <taxon>Tracheophyta</taxon>
        <taxon>Spermatophyta</taxon>
        <taxon>Magnoliopsida</taxon>
        <taxon>Liliopsida</taxon>
        <taxon>Poales</taxon>
        <taxon>Bromeliaceae</taxon>
        <taxon>Bromelioideae</taxon>
        <taxon>Ananas</taxon>
    </lineage>
</organism>
<sequence length="376" mass="41167">MKKAISGGRTLPEEVIAYGILPRLPAKTLIRLQCVSKRWRALISTDPHFMRLQDAHARSSPALLVFGETPCPVFLSRREERTSPDPSASRESSGSPCSAARTATGSPSQPAAESSALLQPRAAVGHPGSTWLAVHDTPGGTHYKLVLPFSTQSGIAGRAEAAFLVFCSTKGSWEISQQKVLVKVPGSRREIVGVGLRCSVCVEGVFFWLAGLEVLWFDPRDERGGAIPLPFTDEAQLLQNIGEWEGKLSFATLVDWEIRMWSWNRSSWSSRTLLTMETAAKADPDFFTSMGLRMNLRSRSAESLETVLNRTRPSIAAFGAGFILLMFKPRVDVCFRGLCYDAATGKAWKLKRVLDGSESSSTPFAYANSLLKLTTP</sequence>
<evidence type="ECO:0000256" key="1">
    <source>
        <dbReference type="SAM" id="MobiDB-lite"/>
    </source>
</evidence>
<proteinExistence type="predicted"/>
<dbReference type="Pfam" id="PF12937">
    <property type="entry name" value="F-box-like"/>
    <property type="match status" value="1"/>
</dbReference>
<evidence type="ECO:0000259" key="2">
    <source>
        <dbReference type="Pfam" id="PF12937"/>
    </source>
</evidence>
<feature type="compositionally biased region" description="Polar residues" evidence="1">
    <location>
        <begin position="84"/>
        <end position="112"/>
    </location>
</feature>
<dbReference type="AlphaFoldDB" id="A0A6V7QVT3"/>